<dbReference type="Proteomes" id="UP000606786">
    <property type="component" value="Unassembled WGS sequence"/>
</dbReference>
<gene>
    <name evidence="1" type="ORF">CCAP1982_LOCUS258</name>
</gene>
<name>A0A811TX58_CERCA</name>
<evidence type="ECO:0000313" key="2">
    <source>
        <dbReference type="Proteomes" id="UP000606786"/>
    </source>
</evidence>
<proteinExistence type="predicted"/>
<sequence length="105" mass="12248">MKRQRAPKSMPNIFEMFSFYFESQIHSTSNKLNKCEKNNKEENKLSSCSSVLPPPLVSLYVSFRAIYQHFRYIAISLSFTAKFPNTSVALLFPLNLLHNPIYIWP</sequence>
<dbReference type="EMBL" id="CAJHJT010000001">
    <property type="protein sequence ID" value="CAD6991329.1"/>
    <property type="molecule type" value="Genomic_DNA"/>
</dbReference>
<keyword evidence="2" id="KW-1185">Reference proteome</keyword>
<reference evidence="1" key="1">
    <citation type="submission" date="2020-11" db="EMBL/GenBank/DDBJ databases">
        <authorList>
            <person name="Whitehead M."/>
        </authorList>
    </citation>
    <scope>NUCLEOTIDE SEQUENCE</scope>
    <source>
        <strain evidence="1">EGII</strain>
    </source>
</reference>
<evidence type="ECO:0000313" key="1">
    <source>
        <dbReference type="EMBL" id="CAD6991329.1"/>
    </source>
</evidence>
<organism evidence="1 2">
    <name type="scientific">Ceratitis capitata</name>
    <name type="common">Mediterranean fruit fly</name>
    <name type="synonym">Tephritis capitata</name>
    <dbReference type="NCBI Taxonomy" id="7213"/>
    <lineage>
        <taxon>Eukaryota</taxon>
        <taxon>Metazoa</taxon>
        <taxon>Ecdysozoa</taxon>
        <taxon>Arthropoda</taxon>
        <taxon>Hexapoda</taxon>
        <taxon>Insecta</taxon>
        <taxon>Pterygota</taxon>
        <taxon>Neoptera</taxon>
        <taxon>Endopterygota</taxon>
        <taxon>Diptera</taxon>
        <taxon>Brachycera</taxon>
        <taxon>Muscomorpha</taxon>
        <taxon>Tephritoidea</taxon>
        <taxon>Tephritidae</taxon>
        <taxon>Ceratitis</taxon>
        <taxon>Ceratitis</taxon>
    </lineage>
</organism>
<accession>A0A811TX58</accession>
<protein>
    <submittedName>
        <fullName evidence="1">(Mediterranean fruit fly) hypothetical protein</fullName>
    </submittedName>
</protein>
<comment type="caution">
    <text evidence="1">The sequence shown here is derived from an EMBL/GenBank/DDBJ whole genome shotgun (WGS) entry which is preliminary data.</text>
</comment>
<dbReference type="AlphaFoldDB" id="A0A811TX58"/>